<dbReference type="InterPro" id="IPR046335">
    <property type="entry name" value="LacI/GalR-like_sensor"/>
</dbReference>
<dbReference type="PANTHER" id="PTHR30146">
    <property type="entry name" value="LACI-RELATED TRANSCRIPTIONAL REPRESSOR"/>
    <property type="match status" value="1"/>
</dbReference>
<protein>
    <submittedName>
        <fullName evidence="5">HTH-type transcriptional regulator GalR</fullName>
    </submittedName>
</protein>
<evidence type="ECO:0000256" key="1">
    <source>
        <dbReference type="ARBA" id="ARBA00023015"/>
    </source>
</evidence>
<feature type="domain" description="HTH lacI-type" evidence="4">
    <location>
        <begin position="2"/>
        <end position="56"/>
    </location>
</feature>
<gene>
    <name evidence="5" type="primary">galR_1</name>
    <name evidence="5" type="ORF">CZ809_02225</name>
</gene>
<dbReference type="InterPro" id="IPR000843">
    <property type="entry name" value="HTH_LacI"/>
</dbReference>
<dbReference type="CDD" id="cd06270">
    <property type="entry name" value="PBP1_GalS-like"/>
    <property type="match status" value="1"/>
</dbReference>
<evidence type="ECO:0000256" key="2">
    <source>
        <dbReference type="ARBA" id="ARBA00023125"/>
    </source>
</evidence>
<dbReference type="GO" id="GO:0000976">
    <property type="term" value="F:transcription cis-regulatory region binding"/>
    <property type="evidence" value="ECO:0007669"/>
    <property type="project" value="TreeGrafter"/>
</dbReference>
<dbReference type="AlphaFoldDB" id="A0A1T5I0T3"/>
<accession>A0A1T5I0T3</accession>
<dbReference type="EMBL" id="FUZI01000003">
    <property type="protein sequence ID" value="SKC32709.1"/>
    <property type="molecule type" value="Genomic_DNA"/>
</dbReference>
<keyword evidence="3" id="KW-0804">Transcription</keyword>
<dbReference type="InterPro" id="IPR010982">
    <property type="entry name" value="Lambda_DNA-bd_dom_sf"/>
</dbReference>
<evidence type="ECO:0000313" key="5">
    <source>
        <dbReference type="EMBL" id="SKC32709.1"/>
    </source>
</evidence>
<dbReference type="PROSITE" id="PS50932">
    <property type="entry name" value="HTH_LACI_2"/>
    <property type="match status" value="1"/>
</dbReference>
<dbReference type="PROSITE" id="PS00356">
    <property type="entry name" value="HTH_LACI_1"/>
    <property type="match status" value="1"/>
</dbReference>
<reference evidence="5 6" key="1">
    <citation type="submission" date="2017-02" db="EMBL/GenBank/DDBJ databases">
        <authorList>
            <person name="Peterson S.W."/>
        </authorList>
    </citation>
    <scope>NUCLEOTIDE SEQUENCE [LARGE SCALE GENOMIC DNA]</scope>
    <source>
        <strain evidence="6">type strain: NCCB 100098</strain>
    </source>
</reference>
<dbReference type="Pfam" id="PF00356">
    <property type="entry name" value="LacI"/>
    <property type="match status" value="1"/>
</dbReference>
<dbReference type="PANTHER" id="PTHR30146:SF98">
    <property type="entry name" value="HTH-TYPE TRANSCRIPTIONAL REGULATOR GALR"/>
    <property type="match status" value="1"/>
</dbReference>
<evidence type="ECO:0000256" key="3">
    <source>
        <dbReference type="ARBA" id="ARBA00023163"/>
    </source>
</evidence>
<keyword evidence="2" id="KW-0238">DNA-binding</keyword>
<dbReference type="SMART" id="SM00354">
    <property type="entry name" value="HTH_LACI"/>
    <property type="match status" value="1"/>
</dbReference>
<dbReference type="Gene3D" id="1.10.260.40">
    <property type="entry name" value="lambda repressor-like DNA-binding domains"/>
    <property type="match status" value="1"/>
</dbReference>
<evidence type="ECO:0000313" key="6">
    <source>
        <dbReference type="Proteomes" id="UP000189966"/>
    </source>
</evidence>
<organism evidence="5 6">
    <name type="scientific">Photobacterium piscicola</name>
    <dbReference type="NCBI Taxonomy" id="1378299"/>
    <lineage>
        <taxon>Bacteria</taxon>
        <taxon>Pseudomonadati</taxon>
        <taxon>Pseudomonadota</taxon>
        <taxon>Gammaproteobacteria</taxon>
        <taxon>Vibrionales</taxon>
        <taxon>Vibrionaceae</taxon>
        <taxon>Photobacterium</taxon>
    </lineage>
</organism>
<dbReference type="Proteomes" id="UP000189966">
    <property type="component" value="Unassembled WGS sequence"/>
</dbReference>
<dbReference type="SUPFAM" id="SSF53822">
    <property type="entry name" value="Periplasmic binding protein-like I"/>
    <property type="match status" value="1"/>
</dbReference>
<sequence length="342" mass="37140">MATIKDVAKLAEVSVATVSRVINKSPKASQAAITAVTQAMQALGYRPNANARALVSQSTNTIGVLVGDVSDPFFGAMIKSIDNIARQHNKHLLIGNGYHNADSERDVIELLINSRCDTLIIHSKSLSNDELIAYAQEVPGMVLINRFIPEIADRCIALDNHRGSYLATELLIKHGHQHIGYICSNHDIEDTEQRKQGYLDALQAHQLAAPQSYIEYGTPDEDGGEIAMTNLLAKNQPITAIAAYNDYMAAGCLSVLEGNGLTVPNQMSLIGFDDGLIAKYLHPKLTTVRYPIQIMAEQATQLAFQLAAAAKQSTSNTTKSDSSITHMFVPTLVKRLSVMSPQ</sequence>
<dbReference type="InterPro" id="IPR028082">
    <property type="entry name" value="Peripla_BP_I"/>
</dbReference>
<keyword evidence="1" id="KW-0805">Transcription regulation</keyword>
<dbReference type="GO" id="GO:0003700">
    <property type="term" value="F:DNA-binding transcription factor activity"/>
    <property type="evidence" value="ECO:0007669"/>
    <property type="project" value="TreeGrafter"/>
</dbReference>
<name>A0A1T5I0T3_9GAMM</name>
<dbReference type="OrthoDB" id="9798934at2"/>
<dbReference type="CDD" id="cd01392">
    <property type="entry name" value="HTH_LacI"/>
    <property type="match status" value="1"/>
</dbReference>
<dbReference type="Gene3D" id="3.40.50.2300">
    <property type="match status" value="2"/>
</dbReference>
<dbReference type="Pfam" id="PF13377">
    <property type="entry name" value="Peripla_BP_3"/>
    <property type="match status" value="1"/>
</dbReference>
<dbReference type="RefSeq" id="WP_080157689.1">
    <property type="nucleotide sequence ID" value="NZ_FUZI01000003.1"/>
</dbReference>
<evidence type="ECO:0000259" key="4">
    <source>
        <dbReference type="PROSITE" id="PS50932"/>
    </source>
</evidence>
<proteinExistence type="predicted"/>
<dbReference type="PRINTS" id="PR00036">
    <property type="entry name" value="HTHLACI"/>
</dbReference>
<dbReference type="SUPFAM" id="SSF47413">
    <property type="entry name" value="lambda repressor-like DNA-binding domains"/>
    <property type="match status" value="1"/>
</dbReference>